<evidence type="ECO:0000313" key="1">
    <source>
        <dbReference type="EMBL" id="SHI43497.1"/>
    </source>
</evidence>
<dbReference type="InterPro" id="IPR029035">
    <property type="entry name" value="DHS-like_NAD/FAD-binding_dom"/>
</dbReference>
<dbReference type="OrthoDB" id="1688888at2"/>
<reference evidence="1 2" key="1">
    <citation type="submission" date="2016-11" db="EMBL/GenBank/DDBJ databases">
        <authorList>
            <person name="Jaros S."/>
            <person name="Januszkiewicz K."/>
            <person name="Wedrychowicz H."/>
        </authorList>
    </citation>
    <scope>NUCLEOTIDE SEQUENCE [LARGE SCALE GENOMIC DNA]</scope>
    <source>
        <strain evidence="1 2">DSM 21074</strain>
    </source>
</reference>
<accession>A0A1M6B4A7</accession>
<gene>
    <name evidence="1" type="ORF">SAMN02745146_0868</name>
</gene>
<dbReference type="RefSeq" id="WP_073105647.1">
    <property type="nucleotide sequence ID" value="NZ_FQYN01000001.1"/>
</dbReference>
<dbReference type="AlphaFoldDB" id="A0A1M6B4A7"/>
<dbReference type="Proteomes" id="UP000184418">
    <property type="component" value="Unassembled WGS sequence"/>
</dbReference>
<name>A0A1M6B4A7_9BACT</name>
<dbReference type="STRING" id="1121955.SAMN02745146_0868"/>
<evidence type="ECO:0000313" key="2">
    <source>
        <dbReference type="Proteomes" id="UP000184418"/>
    </source>
</evidence>
<protein>
    <submittedName>
        <fullName evidence="1">SIR2-like domain-containing protein</fullName>
    </submittedName>
</protein>
<organism evidence="1 2">
    <name type="scientific">Hymenobacter daecheongensis DSM 21074</name>
    <dbReference type="NCBI Taxonomy" id="1121955"/>
    <lineage>
        <taxon>Bacteria</taxon>
        <taxon>Pseudomonadati</taxon>
        <taxon>Bacteroidota</taxon>
        <taxon>Cytophagia</taxon>
        <taxon>Cytophagales</taxon>
        <taxon>Hymenobacteraceae</taxon>
        <taxon>Hymenobacter</taxon>
    </lineage>
</organism>
<keyword evidence="2" id="KW-1185">Reference proteome</keyword>
<proteinExistence type="predicted"/>
<sequence>MSFIIPDDLVELFDRRACGLYVGAGLSQAAGFPSWGQLLQLLVEEVGKRPYNVQSKIEDYKKLLNDPNQYLLVAEDIKAQLGDRFSKFMSDTFSDQTKKPTETLKNFMKLPLKFVITTNYDMLIEQAYNKVHDAIPATLTYDLSKDIAHNLWEDKFFVLKAHGDVQYNSGRLIISERDYRDILFRQPGYQSALHAMFSSKSVLFVGTSFTDPDLILLLRYLHSSFHGGGPTHYILLAEDSVLDTQSERYMHDFNLHTIKYDKKDGHKEINEFAIELLSKIKESN</sequence>
<dbReference type="EMBL" id="FQYN01000001">
    <property type="protein sequence ID" value="SHI43497.1"/>
    <property type="molecule type" value="Genomic_DNA"/>
</dbReference>
<dbReference type="Pfam" id="PF13289">
    <property type="entry name" value="SIR2_2"/>
    <property type="match status" value="1"/>
</dbReference>
<dbReference type="SUPFAM" id="SSF52467">
    <property type="entry name" value="DHS-like NAD/FAD-binding domain"/>
    <property type="match status" value="1"/>
</dbReference>